<gene>
    <name evidence="11" type="ORF">QOZ84_10565</name>
</gene>
<feature type="transmembrane region" description="Helical" evidence="7">
    <location>
        <begin position="6"/>
        <end position="23"/>
    </location>
</feature>
<keyword evidence="12" id="KW-1185">Reference proteome</keyword>
<reference evidence="11 12" key="1">
    <citation type="submission" date="2023-05" db="EMBL/GenBank/DDBJ databases">
        <title>Rombocin, a short stable natural nisin variant, displays selective antimicrobial activity against Listeria monocytogenes and employs dual mode of action to kill target bacterial strains.</title>
        <authorList>
            <person name="Wambui J."/>
            <person name="Stephan R."/>
            <person name="Kuipers O.P."/>
        </authorList>
    </citation>
    <scope>NUCLEOTIDE SEQUENCE [LARGE SCALE GENOMIC DNA]</scope>
    <source>
        <strain evidence="11 12">RC002</strain>
    </source>
</reference>
<dbReference type="Proteomes" id="UP001301012">
    <property type="component" value="Unassembled WGS sequence"/>
</dbReference>
<feature type="transmembrane region" description="Helical" evidence="7">
    <location>
        <begin position="35"/>
        <end position="56"/>
    </location>
</feature>
<feature type="transmembrane region" description="Helical" evidence="7">
    <location>
        <begin position="96"/>
        <end position="120"/>
    </location>
</feature>
<accession>A0ABT7EET2</accession>
<evidence type="ECO:0000256" key="3">
    <source>
        <dbReference type="ARBA" id="ARBA00022475"/>
    </source>
</evidence>
<evidence type="ECO:0000256" key="6">
    <source>
        <dbReference type="ARBA" id="ARBA00023136"/>
    </source>
</evidence>
<name>A0ABT7EET2_9FIRM</name>
<evidence type="ECO:0000259" key="10">
    <source>
        <dbReference type="Pfam" id="PF07670"/>
    </source>
</evidence>
<evidence type="ECO:0000259" key="8">
    <source>
        <dbReference type="Pfam" id="PF01773"/>
    </source>
</evidence>
<proteinExistence type="inferred from homology"/>
<evidence type="ECO:0000256" key="7">
    <source>
        <dbReference type="SAM" id="Phobius"/>
    </source>
</evidence>
<organism evidence="11 12">
    <name type="scientific">Romboutsia sedimentorum</name>
    <dbReference type="NCBI Taxonomy" id="1368474"/>
    <lineage>
        <taxon>Bacteria</taxon>
        <taxon>Bacillati</taxon>
        <taxon>Bacillota</taxon>
        <taxon>Clostridia</taxon>
        <taxon>Peptostreptococcales</taxon>
        <taxon>Peptostreptococcaceae</taxon>
        <taxon>Romboutsia</taxon>
    </lineage>
</organism>
<feature type="transmembrane region" description="Helical" evidence="7">
    <location>
        <begin position="301"/>
        <end position="320"/>
    </location>
</feature>
<evidence type="ECO:0000256" key="1">
    <source>
        <dbReference type="ARBA" id="ARBA00004651"/>
    </source>
</evidence>
<evidence type="ECO:0000256" key="5">
    <source>
        <dbReference type="ARBA" id="ARBA00022989"/>
    </source>
</evidence>
<dbReference type="InterPro" id="IPR011642">
    <property type="entry name" value="Gate_dom"/>
</dbReference>
<evidence type="ECO:0000313" key="11">
    <source>
        <dbReference type="EMBL" id="MDK2563995.1"/>
    </source>
</evidence>
<feature type="transmembrane region" description="Helical" evidence="7">
    <location>
        <begin position="270"/>
        <end position="295"/>
    </location>
</feature>
<feature type="domain" description="Concentrative nucleoside transporter C-terminal" evidence="9">
    <location>
        <begin position="205"/>
        <end position="411"/>
    </location>
</feature>
<keyword evidence="5 7" id="KW-1133">Transmembrane helix</keyword>
<keyword evidence="6 7" id="KW-0472">Membrane</keyword>
<dbReference type="Pfam" id="PF07662">
    <property type="entry name" value="Nucleos_tra2_C"/>
    <property type="match status" value="1"/>
</dbReference>
<feature type="transmembrane region" description="Helical" evidence="7">
    <location>
        <begin position="391"/>
        <end position="415"/>
    </location>
</feature>
<evidence type="ECO:0000256" key="2">
    <source>
        <dbReference type="ARBA" id="ARBA00009033"/>
    </source>
</evidence>
<dbReference type="PANTHER" id="PTHR10590:SF4">
    <property type="entry name" value="SOLUTE CARRIER FAMILY 28 MEMBER 3"/>
    <property type="match status" value="1"/>
</dbReference>
<comment type="caution">
    <text evidence="11">The sequence shown here is derived from an EMBL/GenBank/DDBJ whole genome shotgun (WGS) entry which is preliminary data.</text>
</comment>
<dbReference type="InterPro" id="IPR008276">
    <property type="entry name" value="C_nuclsd_transpt"/>
</dbReference>
<keyword evidence="3" id="KW-1003">Cell membrane</keyword>
<comment type="subcellular location">
    <subcellularLocation>
        <location evidence="1">Cell membrane</location>
        <topology evidence="1">Multi-pass membrane protein</topology>
    </subcellularLocation>
</comment>
<dbReference type="EMBL" id="JASKYM010000005">
    <property type="protein sequence ID" value="MDK2563995.1"/>
    <property type="molecule type" value="Genomic_DNA"/>
</dbReference>
<evidence type="ECO:0000259" key="9">
    <source>
        <dbReference type="Pfam" id="PF07662"/>
    </source>
</evidence>
<dbReference type="Pfam" id="PF07670">
    <property type="entry name" value="Gate"/>
    <property type="match status" value="1"/>
</dbReference>
<feature type="transmembrane region" description="Helical" evidence="7">
    <location>
        <begin position="168"/>
        <end position="190"/>
    </location>
</feature>
<feature type="domain" description="Concentrative nucleoside transporter N-terminal" evidence="8">
    <location>
        <begin position="8"/>
        <end position="81"/>
    </location>
</feature>
<feature type="transmembrane region" description="Helical" evidence="7">
    <location>
        <begin position="355"/>
        <end position="379"/>
    </location>
</feature>
<protein>
    <submittedName>
        <fullName evidence="11">Nucleoside transporter C-terminal domain-containing protein</fullName>
    </submittedName>
</protein>
<dbReference type="PANTHER" id="PTHR10590">
    <property type="entry name" value="SODIUM/NUCLEOSIDE COTRANSPORTER"/>
    <property type="match status" value="1"/>
</dbReference>
<feature type="transmembrane region" description="Helical" evidence="7">
    <location>
        <begin position="196"/>
        <end position="216"/>
    </location>
</feature>
<dbReference type="InterPro" id="IPR002668">
    <property type="entry name" value="CNT_N_dom"/>
</dbReference>
<feature type="domain" description="Nucleoside transporter/FeoB GTPase Gate" evidence="10">
    <location>
        <begin position="94"/>
        <end position="191"/>
    </location>
</feature>
<dbReference type="RefSeq" id="WP_284132934.1">
    <property type="nucleotide sequence ID" value="NZ_JASKYM010000005.1"/>
</dbReference>
<sequence length="416" mass="43374">MTILINVLGIAILFGVLYLLSSNKKEIDKKMIIKAFLIQFAVAFLLVKFPLGRVALQKVSDVVTSILSYGAEGLSFIFGPLADAGAPTGMIFGIQVLGNIIFISALVSALYYLGIIGFVVKAIGGVIGKILGTSKVESFVAVANMFLGQTESPILVAKYLSDMSESEIMLVLISGMGSMSATVLMGYAGLGIPMEYLLIGGSLVPLGSIIVSKIILPEVKPSLADLDLNADLDEIAASAEKKSVEIDNKGDNANLIAAISQGANDGLNMALGIGASLIAIISLVALVNGTLGIFGLSLEEILSYIFAPIGFLMGLAKEDILTAGQLLGSKLVLNEFVAFGQLGPMLSSLDYRTGLMMAISLTGFANISSMGICISGISVFCPEKRNQLAKLAFRGMLGGFTVSLLSALVVGLIIAI</sequence>
<evidence type="ECO:0000313" key="12">
    <source>
        <dbReference type="Proteomes" id="UP001301012"/>
    </source>
</evidence>
<keyword evidence="4 7" id="KW-0812">Transmembrane</keyword>
<dbReference type="Pfam" id="PF01773">
    <property type="entry name" value="Nucleos_tra2_N"/>
    <property type="match status" value="1"/>
</dbReference>
<dbReference type="InterPro" id="IPR011657">
    <property type="entry name" value="CNT_C_dom"/>
</dbReference>
<evidence type="ECO:0000256" key="4">
    <source>
        <dbReference type="ARBA" id="ARBA00022692"/>
    </source>
</evidence>
<comment type="similarity">
    <text evidence="2">Belongs to the concentrative nucleoside transporter (CNT) (TC 2.A.41) family.</text>
</comment>